<dbReference type="eggNOG" id="ENOG502R5HU">
    <property type="taxonomic scope" value="Eukaryota"/>
</dbReference>
<dbReference type="InParanoid" id="D7G8C6"/>
<dbReference type="AlphaFoldDB" id="D7G8C6"/>
<evidence type="ECO:0000313" key="3">
    <source>
        <dbReference type="EMBL" id="CBJ27978.1"/>
    </source>
</evidence>
<feature type="domain" description="DUF1995" evidence="2">
    <location>
        <begin position="83"/>
        <end position="299"/>
    </location>
</feature>
<dbReference type="PANTHER" id="PTHR34051:SF2">
    <property type="entry name" value="PROTEIN LPA3"/>
    <property type="match status" value="1"/>
</dbReference>
<gene>
    <name evidence="3" type="ORF">Esi_0088_0071</name>
</gene>
<reference evidence="3 4" key="1">
    <citation type="journal article" date="2010" name="Nature">
        <title>The Ectocarpus genome and the independent evolution of multicellularity in brown algae.</title>
        <authorList>
            <person name="Cock J.M."/>
            <person name="Sterck L."/>
            <person name="Rouze P."/>
            <person name="Scornet D."/>
            <person name="Allen A.E."/>
            <person name="Amoutzias G."/>
            <person name="Anthouard V."/>
            <person name="Artiguenave F."/>
            <person name="Aury J.M."/>
            <person name="Badger J.H."/>
            <person name="Beszteri B."/>
            <person name="Billiau K."/>
            <person name="Bonnet E."/>
            <person name="Bothwell J.H."/>
            <person name="Bowler C."/>
            <person name="Boyen C."/>
            <person name="Brownlee C."/>
            <person name="Carrano C.J."/>
            <person name="Charrier B."/>
            <person name="Cho G.Y."/>
            <person name="Coelho S.M."/>
            <person name="Collen J."/>
            <person name="Corre E."/>
            <person name="Da Silva C."/>
            <person name="Delage L."/>
            <person name="Delaroque N."/>
            <person name="Dittami S.M."/>
            <person name="Doulbeau S."/>
            <person name="Elias M."/>
            <person name="Farnham G."/>
            <person name="Gachon C.M."/>
            <person name="Gschloessl B."/>
            <person name="Heesch S."/>
            <person name="Jabbari K."/>
            <person name="Jubin C."/>
            <person name="Kawai H."/>
            <person name="Kimura K."/>
            <person name="Kloareg B."/>
            <person name="Kupper F.C."/>
            <person name="Lang D."/>
            <person name="Le Bail A."/>
            <person name="Leblanc C."/>
            <person name="Lerouge P."/>
            <person name="Lohr M."/>
            <person name="Lopez P.J."/>
            <person name="Martens C."/>
            <person name="Maumus F."/>
            <person name="Michel G."/>
            <person name="Miranda-Saavedra D."/>
            <person name="Morales J."/>
            <person name="Moreau H."/>
            <person name="Motomura T."/>
            <person name="Nagasato C."/>
            <person name="Napoli C.A."/>
            <person name="Nelson D.R."/>
            <person name="Nyvall-Collen P."/>
            <person name="Peters A.F."/>
            <person name="Pommier C."/>
            <person name="Potin P."/>
            <person name="Poulain J."/>
            <person name="Quesneville H."/>
            <person name="Read B."/>
            <person name="Rensing S.A."/>
            <person name="Ritter A."/>
            <person name="Rousvoal S."/>
            <person name="Samanta M."/>
            <person name="Samson G."/>
            <person name="Schroeder D.C."/>
            <person name="Segurens B."/>
            <person name="Strittmatter M."/>
            <person name="Tonon T."/>
            <person name="Tregear J.W."/>
            <person name="Valentin K."/>
            <person name="von Dassow P."/>
            <person name="Yamagishi T."/>
            <person name="Van de Peer Y."/>
            <person name="Wincker P."/>
        </authorList>
    </citation>
    <scope>NUCLEOTIDE SEQUENCE [LARGE SCALE GENOMIC DNA]</scope>
    <source>
        <strain evidence="4">Ec32 / CCAP1310/4</strain>
    </source>
</reference>
<accession>D7G8C6</accession>
<evidence type="ECO:0000313" key="4">
    <source>
        <dbReference type="Proteomes" id="UP000002630"/>
    </source>
</evidence>
<evidence type="ECO:0000259" key="2">
    <source>
        <dbReference type="Pfam" id="PF09353"/>
    </source>
</evidence>
<dbReference type="InterPro" id="IPR044687">
    <property type="entry name" value="LPA3"/>
</dbReference>
<dbReference type="InterPro" id="IPR018962">
    <property type="entry name" value="DUF1995"/>
</dbReference>
<evidence type="ECO:0000256" key="1">
    <source>
        <dbReference type="SAM" id="MobiDB-lite"/>
    </source>
</evidence>
<sequence length="314" mass="35144">MRIMTRYCLRLEVVATAVLVGLVVASTALAFVALPSPLPRSPRYHQRLYDAAAPRPRREKPRPQRQQVQCLTKIPSGKDPYAAVKKQTAEATQDAINAGIKLIELEFPPVRGKLDISLGETLDANRSFARELARSFSARMGKALWLVFPDDAEAELAQNTYGGTTFRVVGINSAIKDLKDEECQMQIVVNPGFDVNEWIVLDSLVRPDVPMVMLNGNLDKLRGGYYPRIFFPGLYNAKERFLKKFETVYYLKALPGGWIFRRAPEDWQVVSAAQSEKRGQRAAESKVLSSTPDRPDYNTAVKTVQAARREAGKS</sequence>
<dbReference type="OrthoDB" id="199922at2759"/>
<dbReference type="EMBL" id="FN649117">
    <property type="protein sequence ID" value="CBJ27978.1"/>
    <property type="molecule type" value="Genomic_DNA"/>
</dbReference>
<dbReference type="PANTHER" id="PTHR34051">
    <property type="entry name" value="PROTEIN LOW PSII ACCUMULATION 3, CHLOROPLASTIC"/>
    <property type="match status" value="1"/>
</dbReference>
<dbReference type="Pfam" id="PF09353">
    <property type="entry name" value="DUF1995"/>
    <property type="match status" value="1"/>
</dbReference>
<organism evidence="3 4">
    <name type="scientific">Ectocarpus siliculosus</name>
    <name type="common">Brown alga</name>
    <name type="synonym">Conferva siliculosa</name>
    <dbReference type="NCBI Taxonomy" id="2880"/>
    <lineage>
        <taxon>Eukaryota</taxon>
        <taxon>Sar</taxon>
        <taxon>Stramenopiles</taxon>
        <taxon>Ochrophyta</taxon>
        <taxon>PX clade</taxon>
        <taxon>Phaeophyceae</taxon>
        <taxon>Ectocarpales</taxon>
        <taxon>Ectocarpaceae</taxon>
        <taxon>Ectocarpus</taxon>
    </lineage>
</organism>
<dbReference type="OMA" id="VEDWVNC"/>
<feature type="compositionally biased region" description="Basic and acidic residues" evidence="1">
    <location>
        <begin position="275"/>
        <end position="284"/>
    </location>
</feature>
<feature type="region of interest" description="Disordered" evidence="1">
    <location>
        <begin position="274"/>
        <end position="314"/>
    </location>
</feature>
<proteinExistence type="predicted"/>
<dbReference type="EMBL" id="FN649758">
    <property type="protein sequence ID" value="CBJ27978.1"/>
    <property type="molecule type" value="Genomic_DNA"/>
</dbReference>
<keyword evidence="4" id="KW-1185">Reference proteome</keyword>
<dbReference type="Proteomes" id="UP000002630">
    <property type="component" value="Linkage Group LG33"/>
</dbReference>
<name>D7G8C6_ECTSI</name>
<protein>
    <recommendedName>
        <fullName evidence="2">DUF1995 domain-containing protein</fullName>
    </recommendedName>
</protein>